<dbReference type="GO" id="GO:0000162">
    <property type="term" value="P:L-tryptophan biosynthetic process"/>
    <property type="evidence" value="ECO:0007669"/>
    <property type="project" value="UniProtKB-UniRule"/>
</dbReference>
<evidence type="ECO:0000256" key="2">
    <source>
        <dbReference type="ARBA" id="ARBA00004664"/>
    </source>
</evidence>
<dbReference type="OrthoDB" id="3243379at2"/>
<evidence type="ECO:0000256" key="6">
    <source>
        <dbReference type="ARBA" id="ARBA00022822"/>
    </source>
</evidence>
<dbReference type="InterPro" id="IPR044643">
    <property type="entry name" value="TrpF_fam"/>
</dbReference>
<comment type="pathway">
    <text evidence="2 9">Amino-acid biosynthesis; L-tryptophan biosynthesis; L-tryptophan from chorismate: step 3/5.</text>
</comment>
<sequence>MGRVRTKICGIGSVADLNVAVQAGADALGVIVGITHVSEDELSAPRAREVCSAAPAFISTVLVTHLPDPDEILHLAETIGVDTIQVHGDGVSADSMRKLWHRRRSLRIIRTVHVTGPCAIDAAREAATAAHAVLLDTRTTARLGGTGRTHDWRIRANPWRFLRSGHDHDIRCSRAAGSGQRADLRCQRLAADLFTTRPTLAATRSGWWT</sequence>
<feature type="domain" description="N-(5'phosphoribosyl) anthranilate isomerase (PRAI)" evidence="10">
    <location>
        <begin position="7"/>
        <end position="153"/>
    </location>
</feature>
<dbReference type="SUPFAM" id="SSF51366">
    <property type="entry name" value="Ribulose-phoshate binding barrel"/>
    <property type="match status" value="1"/>
</dbReference>
<dbReference type="EC" id="5.3.1.24" evidence="3 9"/>
<dbReference type="UniPathway" id="UPA00035">
    <property type="reaction ID" value="UER00042"/>
</dbReference>
<dbReference type="RefSeq" id="WP_149656024.1">
    <property type="nucleotide sequence ID" value="NZ_VTZN01000200.1"/>
</dbReference>
<keyword evidence="7 9" id="KW-0057">Aromatic amino acid biosynthesis</keyword>
<dbReference type="InterPro" id="IPR013785">
    <property type="entry name" value="Aldolase_TIM"/>
</dbReference>
<dbReference type="PANTHER" id="PTHR42894">
    <property type="entry name" value="N-(5'-PHOSPHORIBOSYL)ANTHRANILATE ISOMERASE"/>
    <property type="match status" value="1"/>
</dbReference>
<evidence type="ECO:0000313" key="11">
    <source>
        <dbReference type="EMBL" id="KAA1247397.1"/>
    </source>
</evidence>
<protein>
    <recommendedName>
        <fullName evidence="4 9">N-(5'-phosphoribosyl)anthranilate isomerase</fullName>
        <shortName evidence="9">PRAI</shortName>
        <ecNumber evidence="3 9">5.3.1.24</ecNumber>
    </recommendedName>
</protein>
<evidence type="ECO:0000256" key="3">
    <source>
        <dbReference type="ARBA" id="ARBA00012572"/>
    </source>
</evidence>
<dbReference type="GO" id="GO:0004640">
    <property type="term" value="F:phosphoribosylanthranilate isomerase activity"/>
    <property type="evidence" value="ECO:0007669"/>
    <property type="project" value="UniProtKB-UniRule"/>
</dbReference>
<accession>A0A5B1BFK7</accession>
<evidence type="ECO:0000259" key="10">
    <source>
        <dbReference type="Pfam" id="PF00697"/>
    </source>
</evidence>
<proteinExistence type="inferred from homology"/>
<dbReference type="Proteomes" id="UP000324701">
    <property type="component" value="Unassembled WGS sequence"/>
</dbReference>
<evidence type="ECO:0000256" key="5">
    <source>
        <dbReference type="ARBA" id="ARBA00022605"/>
    </source>
</evidence>
<organism evidence="11 12">
    <name type="scientific">Mycobacterium simiae</name>
    <name type="common">Mycobacterium habana</name>
    <dbReference type="NCBI Taxonomy" id="1784"/>
    <lineage>
        <taxon>Bacteria</taxon>
        <taxon>Bacillati</taxon>
        <taxon>Actinomycetota</taxon>
        <taxon>Actinomycetes</taxon>
        <taxon>Mycobacteriales</taxon>
        <taxon>Mycobacteriaceae</taxon>
        <taxon>Mycobacterium</taxon>
        <taxon>Mycobacterium simiae complex</taxon>
    </lineage>
</organism>
<comment type="catalytic activity">
    <reaction evidence="1 9">
        <text>N-(5-phospho-beta-D-ribosyl)anthranilate = 1-(2-carboxyphenylamino)-1-deoxy-D-ribulose 5-phosphate</text>
        <dbReference type="Rhea" id="RHEA:21540"/>
        <dbReference type="ChEBI" id="CHEBI:18277"/>
        <dbReference type="ChEBI" id="CHEBI:58613"/>
        <dbReference type="EC" id="5.3.1.24"/>
    </reaction>
</comment>
<dbReference type="AlphaFoldDB" id="A0A5B1BFK7"/>
<dbReference type="PANTHER" id="PTHR42894:SF1">
    <property type="entry name" value="N-(5'-PHOSPHORIBOSYL)ANTHRANILATE ISOMERASE"/>
    <property type="match status" value="1"/>
</dbReference>
<evidence type="ECO:0000313" key="12">
    <source>
        <dbReference type="Proteomes" id="UP000324701"/>
    </source>
</evidence>
<dbReference type="InterPro" id="IPR011060">
    <property type="entry name" value="RibuloseP-bd_barrel"/>
</dbReference>
<keyword evidence="8 9" id="KW-0413">Isomerase</keyword>
<dbReference type="CDD" id="cd00405">
    <property type="entry name" value="PRAI"/>
    <property type="match status" value="1"/>
</dbReference>
<evidence type="ECO:0000256" key="7">
    <source>
        <dbReference type="ARBA" id="ARBA00023141"/>
    </source>
</evidence>
<evidence type="ECO:0000256" key="4">
    <source>
        <dbReference type="ARBA" id="ARBA00022272"/>
    </source>
</evidence>
<dbReference type="Gene3D" id="3.20.20.70">
    <property type="entry name" value="Aldolase class I"/>
    <property type="match status" value="1"/>
</dbReference>
<reference evidence="11 12" key="1">
    <citation type="submission" date="2019-09" db="EMBL/GenBank/DDBJ databases">
        <title>Report of infection by Mycobacterium simiae a patient suffering from pulmonary tuberculosis.</title>
        <authorList>
            <person name="Mohanty P.S."/>
            <person name="Bansal A.K."/>
            <person name="Singh H."/>
            <person name="Sharma S."/>
            <person name="Patil S.A."/>
            <person name="Upadhaya P."/>
            <person name="Singh P.K."/>
            <person name="Kumar D."/>
            <person name="Kumar S."/>
            <person name="Singh R.K."/>
            <person name="Chaudhary B."/>
        </authorList>
    </citation>
    <scope>NUCLEOTIDE SEQUENCE [LARGE SCALE GENOMIC DNA]</scope>
    <source>
        <strain evidence="11 12">JAL-560-SIM</strain>
    </source>
</reference>
<dbReference type="InterPro" id="IPR001240">
    <property type="entry name" value="PRAI_dom"/>
</dbReference>
<comment type="similarity">
    <text evidence="9">Belongs to the TrpF family.</text>
</comment>
<dbReference type="HAMAP" id="MF_00135">
    <property type="entry name" value="PRAI"/>
    <property type="match status" value="1"/>
</dbReference>
<dbReference type="EMBL" id="VTZN01000200">
    <property type="protein sequence ID" value="KAA1247397.1"/>
    <property type="molecule type" value="Genomic_DNA"/>
</dbReference>
<comment type="caution">
    <text evidence="11">The sequence shown here is derived from an EMBL/GenBank/DDBJ whole genome shotgun (WGS) entry which is preliminary data.</text>
</comment>
<evidence type="ECO:0000256" key="8">
    <source>
        <dbReference type="ARBA" id="ARBA00023235"/>
    </source>
</evidence>
<evidence type="ECO:0000256" key="1">
    <source>
        <dbReference type="ARBA" id="ARBA00001164"/>
    </source>
</evidence>
<keyword evidence="12" id="KW-1185">Reference proteome</keyword>
<keyword evidence="5 9" id="KW-0028">Amino-acid biosynthesis</keyword>
<keyword evidence="6 9" id="KW-0822">Tryptophan biosynthesis</keyword>
<gene>
    <name evidence="9" type="primary">trpF</name>
    <name evidence="11" type="ORF">F0Q45_22500</name>
</gene>
<name>A0A5B1BFK7_MYCSI</name>
<dbReference type="Pfam" id="PF00697">
    <property type="entry name" value="PRAI"/>
    <property type="match status" value="1"/>
</dbReference>
<evidence type="ECO:0000256" key="9">
    <source>
        <dbReference type="HAMAP-Rule" id="MF_00135"/>
    </source>
</evidence>